<dbReference type="GO" id="GO:0009307">
    <property type="term" value="P:DNA restriction-modification system"/>
    <property type="evidence" value="ECO:0007669"/>
    <property type="project" value="UniProtKB-KW"/>
</dbReference>
<dbReference type="GO" id="GO:0003677">
    <property type="term" value="F:DNA binding"/>
    <property type="evidence" value="ECO:0007669"/>
    <property type="project" value="UniProtKB-KW"/>
</dbReference>
<protein>
    <submittedName>
        <fullName evidence="5">Type I restriction enzyme S subunit</fullName>
    </submittedName>
</protein>
<dbReference type="AlphaFoldDB" id="A0A315ZAD5"/>
<sequence length="442" mass="50335">MNKGWREVKLIDVTSKIGSGSTPRGGKEAYKTEGISLIRSQNVLDFEFSTDGLAFIDEDQAEKLKNVIIEEGDILINITGDSVARVCSAPKEYLPARVNQHVAILRPNKEELDSSFLKYFLLSPYQKAHLLTLASSGATRNALTKSMLENLEVKLPPLHEQKAIAHILGTLDDKIELNRQMNKSLEEMAQALFQSWFVDFDPVIDNALKQRNEIPKALAYKAEKRKAVLANSEYPSLPEEIQALFPSSFVYNETLAKWIPEGWEVKKLEENVEVKYGKDHKKLSEGQFPVYGSGGIMRYVDQTLCEAESVLIPRKGTLNNIMYVREPFWSVDTMFFTKFKIENYVKFLFYTLRRLNFTEMNVGSAVPSMTTKVLNSMNLLTPSNEILIQFEKELEQFYLKIESNSKETENLTQLRDILLPQLISGKLSVPEVMLEINNISEI</sequence>
<feature type="domain" description="Type I restriction modification DNA specificity" evidence="4">
    <location>
        <begin position="2"/>
        <end position="187"/>
    </location>
</feature>
<evidence type="ECO:0000313" key="5">
    <source>
        <dbReference type="EMBL" id="PWJ42242.1"/>
    </source>
</evidence>
<organism evidence="5 6">
    <name type="scientific">Sediminitomix flava</name>
    <dbReference type="NCBI Taxonomy" id="379075"/>
    <lineage>
        <taxon>Bacteria</taxon>
        <taxon>Pseudomonadati</taxon>
        <taxon>Bacteroidota</taxon>
        <taxon>Cytophagia</taxon>
        <taxon>Cytophagales</taxon>
        <taxon>Flammeovirgaceae</taxon>
        <taxon>Sediminitomix</taxon>
    </lineage>
</organism>
<dbReference type="PANTHER" id="PTHR30408">
    <property type="entry name" value="TYPE-1 RESTRICTION ENZYME ECOKI SPECIFICITY PROTEIN"/>
    <property type="match status" value="1"/>
</dbReference>
<keyword evidence="6" id="KW-1185">Reference proteome</keyword>
<name>A0A315ZAD5_SEDFL</name>
<comment type="caution">
    <text evidence="5">The sequence shown here is derived from an EMBL/GenBank/DDBJ whole genome shotgun (WGS) entry which is preliminary data.</text>
</comment>
<evidence type="ECO:0000256" key="3">
    <source>
        <dbReference type="ARBA" id="ARBA00023125"/>
    </source>
</evidence>
<dbReference type="OrthoDB" id="825893at2"/>
<keyword evidence="2" id="KW-0680">Restriction system</keyword>
<dbReference type="CDD" id="cd17288">
    <property type="entry name" value="RMtype1_S_LlaAI06ORF1089P_TRD1-CR1_like"/>
    <property type="match status" value="1"/>
</dbReference>
<dbReference type="InterPro" id="IPR052021">
    <property type="entry name" value="Type-I_RS_S_subunit"/>
</dbReference>
<dbReference type="PANTHER" id="PTHR30408:SF13">
    <property type="entry name" value="TYPE I RESTRICTION ENZYME HINDI SPECIFICITY SUBUNIT"/>
    <property type="match status" value="1"/>
</dbReference>
<proteinExistence type="inferred from homology"/>
<evidence type="ECO:0000256" key="2">
    <source>
        <dbReference type="ARBA" id="ARBA00022747"/>
    </source>
</evidence>
<dbReference type="Proteomes" id="UP000245535">
    <property type="component" value="Unassembled WGS sequence"/>
</dbReference>
<dbReference type="InterPro" id="IPR000055">
    <property type="entry name" value="Restrct_endonuc_typeI_TRD"/>
</dbReference>
<dbReference type="RefSeq" id="WP_158281491.1">
    <property type="nucleotide sequence ID" value="NZ_QGDO01000003.1"/>
</dbReference>
<evidence type="ECO:0000313" key="6">
    <source>
        <dbReference type="Proteomes" id="UP000245535"/>
    </source>
</evidence>
<dbReference type="Gene3D" id="3.90.220.20">
    <property type="entry name" value="DNA methylase specificity domains"/>
    <property type="match status" value="2"/>
</dbReference>
<gene>
    <name evidence="5" type="ORF">BC781_103494</name>
</gene>
<evidence type="ECO:0000259" key="4">
    <source>
        <dbReference type="Pfam" id="PF01420"/>
    </source>
</evidence>
<dbReference type="SUPFAM" id="SSF116734">
    <property type="entry name" value="DNA methylase specificity domain"/>
    <property type="match status" value="2"/>
</dbReference>
<keyword evidence="3" id="KW-0238">DNA-binding</keyword>
<reference evidence="5 6" key="1">
    <citation type="submission" date="2018-03" db="EMBL/GenBank/DDBJ databases">
        <title>Genomic Encyclopedia of Archaeal and Bacterial Type Strains, Phase II (KMG-II): from individual species to whole genera.</title>
        <authorList>
            <person name="Goeker M."/>
        </authorList>
    </citation>
    <scope>NUCLEOTIDE SEQUENCE [LARGE SCALE GENOMIC DNA]</scope>
    <source>
        <strain evidence="5 6">DSM 28229</strain>
    </source>
</reference>
<evidence type="ECO:0000256" key="1">
    <source>
        <dbReference type="ARBA" id="ARBA00010923"/>
    </source>
</evidence>
<comment type="similarity">
    <text evidence="1">Belongs to the type-I restriction system S methylase family.</text>
</comment>
<feature type="domain" description="Type I restriction modification DNA specificity" evidence="4">
    <location>
        <begin position="260"/>
        <end position="412"/>
    </location>
</feature>
<dbReference type="CDD" id="cd17256">
    <property type="entry name" value="RMtype1_S_EcoJA65PI-TRD1-CR1_like"/>
    <property type="match status" value="1"/>
</dbReference>
<dbReference type="Pfam" id="PF01420">
    <property type="entry name" value="Methylase_S"/>
    <property type="match status" value="2"/>
</dbReference>
<accession>A0A315ZAD5</accession>
<dbReference type="EMBL" id="QGDO01000003">
    <property type="protein sequence ID" value="PWJ42242.1"/>
    <property type="molecule type" value="Genomic_DNA"/>
</dbReference>
<dbReference type="InterPro" id="IPR044946">
    <property type="entry name" value="Restrct_endonuc_typeI_TRD_sf"/>
</dbReference>